<dbReference type="HOGENOM" id="CLU_1837803_0_0_1"/>
<dbReference type="EMBL" id="KI392068">
    <property type="protein sequence ID" value="ERN19671.1"/>
    <property type="molecule type" value="Genomic_DNA"/>
</dbReference>
<sequence length="140" mass="15530">MDGFNAHPSVEHGRKVYRAATKGNWRIIDRSFNNEPRLPKFPYFTIRRHNSPPDCAMPSSETLVKILDVATEDALSATSDEGNTILHEAAIAGNIEMVRRSKTWSQFETIVARHLSCCYLRSQGCVCTSSSGTGDDGPEE</sequence>
<dbReference type="Proteomes" id="UP000017836">
    <property type="component" value="Unassembled WGS sequence"/>
</dbReference>
<name>U5D230_AMBTC</name>
<dbReference type="AlphaFoldDB" id="U5D230"/>
<evidence type="ECO:0008006" key="3">
    <source>
        <dbReference type="Google" id="ProtNLM"/>
    </source>
</evidence>
<dbReference type="Gramene" id="ERN19671">
    <property type="protein sequence ID" value="ERN19671"/>
    <property type="gene ID" value="AMTR_s00062p00175060"/>
</dbReference>
<reference evidence="2" key="1">
    <citation type="journal article" date="2013" name="Science">
        <title>The Amborella genome and the evolution of flowering plants.</title>
        <authorList>
            <consortium name="Amborella Genome Project"/>
        </authorList>
    </citation>
    <scope>NUCLEOTIDE SEQUENCE [LARGE SCALE GENOMIC DNA]</scope>
</reference>
<protein>
    <recommendedName>
        <fullName evidence="3">PGG domain-containing protein</fullName>
    </recommendedName>
</protein>
<keyword evidence="2" id="KW-1185">Reference proteome</keyword>
<evidence type="ECO:0000313" key="1">
    <source>
        <dbReference type="EMBL" id="ERN19671.1"/>
    </source>
</evidence>
<gene>
    <name evidence="1" type="ORF">AMTR_s00062p00175060</name>
</gene>
<proteinExistence type="predicted"/>
<organism evidence="1 2">
    <name type="scientific">Amborella trichopoda</name>
    <dbReference type="NCBI Taxonomy" id="13333"/>
    <lineage>
        <taxon>Eukaryota</taxon>
        <taxon>Viridiplantae</taxon>
        <taxon>Streptophyta</taxon>
        <taxon>Embryophyta</taxon>
        <taxon>Tracheophyta</taxon>
        <taxon>Spermatophyta</taxon>
        <taxon>Magnoliopsida</taxon>
        <taxon>Amborellales</taxon>
        <taxon>Amborellaceae</taxon>
        <taxon>Amborella</taxon>
    </lineage>
</organism>
<accession>U5D230</accession>
<evidence type="ECO:0000313" key="2">
    <source>
        <dbReference type="Proteomes" id="UP000017836"/>
    </source>
</evidence>